<evidence type="ECO:0000256" key="7">
    <source>
        <dbReference type="ARBA" id="ARBA00049244"/>
    </source>
</evidence>
<keyword evidence="6" id="KW-0238">DNA-binding</keyword>
<evidence type="ECO:0000256" key="4">
    <source>
        <dbReference type="ARBA" id="ARBA00022695"/>
    </source>
</evidence>
<dbReference type="InterPro" id="IPR006134">
    <property type="entry name" value="DNA-dir_DNA_pol_B_multi_dom"/>
</dbReference>
<proteinExistence type="inferred from homology"/>
<dbReference type="PANTHER" id="PTHR10322">
    <property type="entry name" value="DNA POLYMERASE CATALYTIC SUBUNIT"/>
    <property type="match status" value="1"/>
</dbReference>
<feature type="region of interest" description="Disordered" evidence="8">
    <location>
        <begin position="901"/>
        <end position="922"/>
    </location>
</feature>
<evidence type="ECO:0000259" key="9">
    <source>
        <dbReference type="PROSITE" id="PS50172"/>
    </source>
</evidence>
<dbReference type="InterPro" id="IPR036397">
    <property type="entry name" value="RNaseH_sf"/>
</dbReference>
<dbReference type="InterPro" id="IPR006172">
    <property type="entry name" value="DNA-dir_DNA_pol_B"/>
</dbReference>
<comment type="catalytic activity">
    <reaction evidence="7">
        <text>DNA(n) + a 2'-deoxyribonucleoside 5'-triphosphate = DNA(n+1) + diphosphate</text>
        <dbReference type="Rhea" id="RHEA:22508"/>
        <dbReference type="Rhea" id="RHEA-COMP:17339"/>
        <dbReference type="Rhea" id="RHEA-COMP:17340"/>
        <dbReference type="ChEBI" id="CHEBI:33019"/>
        <dbReference type="ChEBI" id="CHEBI:61560"/>
        <dbReference type="ChEBI" id="CHEBI:173112"/>
        <dbReference type="EC" id="2.7.7.7"/>
    </reaction>
</comment>
<evidence type="ECO:0000256" key="8">
    <source>
        <dbReference type="SAM" id="MobiDB-lite"/>
    </source>
</evidence>
<keyword evidence="11" id="KW-1185">Reference proteome</keyword>
<accession>A0ABN8CP49</accession>
<evidence type="ECO:0000313" key="10">
    <source>
        <dbReference type="EMBL" id="CAH0514474.1"/>
    </source>
</evidence>
<dbReference type="SUPFAM" id="SSF52113">
    <property type="entry name" value="BRCT domain"/>
    <property type="match status" value="2"/>
</dbReference>
<keyword evidence="5" id="KW-0239">DNA-directed DNA polymerase</keyword>
<dbReference type="InterPro" id="IPR023211">
    <property type="entry name" value="DNA_pol_palm_dom_sf"/>
</dbReference>
<evidence type="ECO:0000256" key="5">
    <source>
        <dbReference type="ARBA" id="ARBA00022932"/>
    </source>
</evidence>
<gene>
    <name evidence="10" type="ORF">PBS001_LOCUS1224</name>
</gene>
<dbReference type="PANTHER" id="PTHR10322:SF23">
    <property type="entry name" value="DNA POLYMERASE DELTA CATALYTIC SUBUNIT"/>
    <property type="match status" value="1"/>
</dbReference>
<dbReference type="InterPro" id="IPR043502">
    <property type="entry name" value="DNA/RNA_pol_sf"/>
</dbReference>
<sequence length="1222" mass="136990">MELYKELINDGWIPTWTGTTDHVWPDQQWAGDTTRIHVRMARKDERIWTIVKFQAPLCNDLKPLIKHTAVEPGSSISLLPSTGVRGIGKARLGAVLGIAPFCTPGLGISKPLPPLDDPRIVGLDIEQSTHERQGLFPMSHDPLISIAIVTWREEYMCGFVPGRCDMGRCAPDSRYKIIKFADSTDLADWAMDWLIRNVPDFICIHNGFKYDVSRLAGHCSPRFQPYFVKLNLGKTDKGFDLAIPGSTVIDTNWFLSKLHNVDYLTFSLDSLAGAIGEEGKKEHPTMNVKADDDDLDMTTMIIYNIHDAYLHIKVALNTRCIEEICTMCSIFKSPIADITRFISGTVVCSMAASFALSLGLVIDWSIEGWEEVKYKGAYVLSPVTGFHSNVTVLDFASMYPSIMIGANISPETIHRVTDPDTRELLIERYELRRPKEDGDVAISWTDECILMRSSDVIFIVDRAEPGITRMMCEDLIARRRLLPNKNSPEGWTLKIGTNSIYGVFGASTSGELKAVCPICKTPARKRRLRYDTTVQELLKATEILRTPLPATAKNHIAIKTSPHKSMEGMLMHTVAGDQVAATLPQAPSPRRRKCNLETKTPTLMDIWINGGHLHTESTMKKELSPVATFVDQEQSSCVLPTMEKINSQMSPVVFDFATTSQGKRAAKEDKVDETLILRRWLETDTKMEKKMVNSCARTIGTQVDNLQWKNATDVIVAETQLETVKQEQQTLLQRQSSTDTVTIVNDMQVKSGQKRRLQSTVVQASTTRVKAEEPMLLTLTPYTRRRSVTTDVVSNYSASKTLRKGAVSDRKAAHLNVAPNTSSVAIDSQTLHDIEHEAFHVGDVVEVIERQWVGINKQGGAARITNVHGDGFYAVKFVIGGKDNRVPGSFIRLPADELISDSTPSRSAKTRQRRRVSDKMTTRDHLDTEAVGTTDSMKTKTKMPLKTNRKHSGMVFLCSGFKERRMQQIIEWAELLGAKVVQYWSNDVTHLIAKCVCKDDTEDKDPSMEDSDSTSLSQSHQNGKRKVFGELKSGRWVKIRSLKYLKALVGGRWIVSDEWLQACADHGGYVKEVSYEANGYWKGWRILDAVKRSRLTREKLLHRSLSDIDRSTIGTMLFADFCFHIIGEFLPPMPSAIELKTLICIGGGKVIALAPDEMHMRKNHARKLIVVSDKINPIALRQQTRQLKAQPPMKVISSAIIVSYLWVINSISEANLRELPSF</sequence>
<evidence type="ECO:0000313" key="11">
    <source>
        <dbReference type="Proteomes" id="UP001158986"/>
    </source>
</evidence>
<dbReference type="SUPFAM" id="SSF53098">
    <property type="entry name" value="Ribonuclease H-like"/>
    <property type="match status" value="1"/>
</dbReference>
<dbReference type="PROSITE" id="PS50172">
    <property type="entry name" value="BRCT"/>
    <property type="match status" value="2"/>
</dbReference>
<dbReference type="EMBL" id="CAKLCB010000072">
    <property type="protein sequence ID" value="CAH0514474.1"/>
    <property type="molecule type" value="Genomic_DNA"/>
</dbReference>
<name>A0ABN8CP49_9STRA</name>
<dbReference type="SMART" id="SM00292">
    <property type="entry name" value="BRCT"/>
    <property type="match status" value="1"/>
</dbReference>
<dbReference type="InterPro" id="IPR036420">
    <property type="entry name" value="BRCT_dom_sf"/>
</dbReference>
<dbReference type="Pfam" id="PF00533">
    <property type="entry name" value="BRCT"/>
    <property type="match status" value="1"/>
</dbReference>
<dbReference type="Gene3D" id="3.30.420.10">
    <property type="entry name" value="Ribonuclease H-like superfamily/Ribonuclease H"/>
    <property type="match status" value="1"/>
</dbReference>
<protein>
    <recommendedName>
        <fullName evidence="2">DNA-directed DNA polymerase</fullName>
        <ecNumber evidence="2">2.7.7.7</ecNumber>
    </recommendedName>
</protein>
<comment type="similarity">
    <text evidence="1">Belongs to the DNA polymerase type-B family.</text>
</comment>
<evidence type="ECO:0000256" key="1">
    <source>
        <dbReference type="ARBA" id="ARBA00005755"/>
    </source>
</evidence>
<keyword evidence="4" id="KW-0548">Nucleotidyltransferase</keyword>
<dbReference type="InterPro" id="IPR012337">
    <property type="entry name" value="RNaseH-like_sf"/>
</dbReference>
<comment type="caution">
    <text evidence="10">The sequence shown here is derived from an EMBL/GenBank/DDBJ whole genome shotgun (WGS) entry which is preliminary data.</text>
</comment>
<dbReference type="EC" id="2.7.7.7" evidence="2"/>
<reference evidence="10 11" key="1">
    <citation type="submission" date="2021-11" db="EMBL/GenBank/DDBJ databases">
        <authorList>
            <person name="Islam A."/>
            <person name="Islam S."/>
            <person name="Flora M.S."/>
            <person name="Rahman M."/>
            <person name="Ziaur R.M."/>
            <person name="Epstein J.H."/>
            <person name="Hassan M."/>
            <person name="Klassen M."/>
            <person name="Woodard K."/>
            <person name="Webb A."/>
            <person name="Webby R.J."/>
            <person name="El Zowalaty M.E."/>
        </authorList>
    </citation>
    <scope>NUCLEOTIDE SEQUENCE [LARGE SCALE GENOMIC DNA]</scope>
    <source>
        <strain evidence="10">Pbs1</strain>
    </source>
</reference>
<dbReference type="Gene3D" id="3.40.50.10190">
    <property type="entry name" value="BRCT domain"/>
    <property type="match status" value="2"/>
</dbReference>
<dbReference type="SMART" id="SM00486">
    <property type="entry name" value="POLBc"/>
    <property type="match status" value="1"/>
</dbReference>
<evidence type="ECO:0000256" key="3">
    <source>
        <dbReference type="ARBA" id="ARBA00022679"/>
    </source>
</evidence>
<evidence type="ECO:0000256" key="6">
    <source>
        <dbReference type="ARBA" id="ARBA00023125"/>
    </source>
</evidence>
<feature type="domain" description="BRCT" evidence="9">
    <location>
        <begin position="1113"/>
        <end position="1222"/>
    </location>
</feature>
<dbReference type="SUPFAM" id="SSF56672">
    <property type="entry name" value="DNA/RNA polymerases"/>
    <property type="match status" value="1"/>
</dbReference>
<keyword evidence="3" id="KW-0808">Transferase</keyword>
<dbReference type="Pfam" id="PF00136">
    <property type="entry name" value="DNA_pol_B"/>
    <property type="match status" value="1"/>
</dbReference>
<dbReference type="InterPro" id="IPR050240">
    <property type="entry name" value="DNA_pol_type-B"/>
</dbReference>
<feature type="domain" description="BRCT" evidence="9">
    <location>
        <begin position="946"/>
        <end position="1077"/>
    </location>
</feature>
<organism evidence="10 11">
    <name type="scientific">Peronospora belbahrii</name>
    <dbReference type="NCBI Taxonomy" id="622444"/>
    <lineage>
        <taxon>Eukaryota</taxon>
        <taxon>Sar</taxon>
        <taxon>Stramenopiles</taxon>
        <taxon>Oomycota</taxon>
        <taxon>Peronosporomycetes</taxon>
        <taxon>Peronosporales</taxon>
        <taxon>Peronosporaceae</taxon>
        <taxon>Peronospora</taxon>
    </lineage>
</organism>
<dbReference type="Gene3D" id="3.90.1600.10">
    <property type="entry name" value="Palm domain of DNA polymerase"/>
    <property type="match status" value="1"/>
</dbReference>
<dbReference type="Proteomes" id="UP001158986">
    <property type="component" value="Unassembled WGS sequence"/>
</dbReference>
<dbReference type="InterPro" id="IPR001357">
    <property type="entry name" value="BRCT_dom"/>
</dbReference>
<evidence type="ECO:0000256" key="2">
    <source>
        <dbReference type="ARBA" id="ARBA00012417"/>
    </source>
</evidence>